<name>A0A562UAE7_9SPHI</name>
<dbReference type="AlphaFoldDB" id="A0A562UAE7"/>
<dbReference type="PANTHER" id="PTHR30146">
    <property type="entry name" value="LACI-RELATED TRANSCRIPTIONAL REPRESSOR"/>
    <property type="match status" value="1"/>
</dbReference>
<evidence type="ECO:0000259" key="4">
    <source>
        <dbReference type="PROSITE" id="PS50932"/>
    </source>
</evidence>
<dbReference type="Gene3D" id="1.10.260.40">
    <property type="entry name" value="lambda repressor-like DNA-binding domains"/>
    <property type="match status" value="1"/>
</dbReference>
<accession>A0A562UAE7</accession>
<dbReference type="Pfam" id="PF00356">
    <property type="entry name" value="LacI"/>
    <property type="match status" value="1"/>
</dbReference>
<protein>
    <submittedName>
        <fullName evidence="5">LacI family transcriptional regulator</fullName>
    </submittedName>
</protein>
<sequence length="348" mass="39011">MERKITTIKEIAKILNVSTSTVSRALKGHPGISPVTTDRVRKVAGEQDYIPNQSAISFNKKRSYTLGLIVPEFSEPFFCSAFNAIENIATAHDYNIIIGQSYDDMETEAKLVKKFMNHRVDGLIISIAKKGSDYQQLSILEKLNIPVVFFDCVPDRKDIHFVASDFQTSLLKGMQELITAGHRKIALINGPTILSATRQRLVAYIKGLRDHNIEINSSLIVTTDLSREGNLSALNKLIHLSNPPTAVIVFNDYVFLDCLDLLNSKGLEDLFKFISFGNMPGWVLYHHKPFGSIEQFPAEQGKIAANMLMQLMIGKEAEDEPPAKNFQKYIDSDIVFFRDSIKADQAIV</sequence>
<feature type="domain" description="HTH lacI-type" evidence="4">
    <location>
        <begin position="6"/>
        <end position="60"/>
    </location>
</feature>
<dbReference type="Pfam" id="PF00532">
    <property type="entry name" value="Peripla_BP_1"/>
    <property type="match status" value="1"/>
</dbReference>
<dbReference type="InterPro" id="IPR028082">
    <property type="entry name" value="Peripla_BP_I"/>
</dbReference>
<dbReference type="RefSeq" id="WP_144910907.1">
    <property type="nucleotide sequence ID" value="NZ_VLLI01000003.1"/>
</dbReference>
<dbReference type="InterPro" id="IPR001761">
    <property type="entry name" value="Peripla_BP/Lac1_sug-bd_dom"/>
</dbReference>
<reference evidence="5 6" key="1">
    <citation type="submission" date="2019-07" db="EMBL/GenBank/DDBJ databases">
        <title>Genomic Encyclopedia of Archaeal and Bacterial Type Strains, Phase II (KMG-II): from individual species to whole genera.</title>
        <authorList>
            <person name="Goeker M."/>
        </authorList>
    </citation>
    <scope>NUCLEOTIDE SEQUENCE [LARGE SCALE GENOMIC DNA]</scope>
    <source>
        <strain evidence="5 6">ATCC BAA-1854</strain>
    </source>
</reference>
<dbReference type="CDD" id="cd01392">
    <property type="entry name" value="HTH_LacI"/>
    <property type="match status" value="1"/>
</dbReference>
<comment type="caution">
    <text evidence="5">The sequence shown here is derived from an EMBL/GenBank/DDBJ whole genome shotgun (WGS) entry which is preliminary data.</text>
</comment>
<dbReference type="EMBL" id="VLLI01000003">
    <property type="protein sequence ID" value="TWJ02367.1"/>
    <property type="molecule type" value="Genomic_DNA"/>
</dbReference>
<evidence type="ECO:0000256" key="3">
    <source>
        <dbReference type="ARBA" id="ARBA00023163"/>
    </source>
</evidence>
<dbReference type="PROSITE" id="PS50932">
    <property type="entry name" value="HTH_LACI_2"/>
    <property type="match status" value="1"/>
</dbReference>
<keyword evidence="6" id="KW-1185">Reference proteome</keyword>
<keyword evidence="1" id="KW-0805">Transcription regulation</keyword>
<evidence type="ECO:0000313" key="5">
    <source>
        <dbReference type="EMBL" id="TWJ02367.1"/>
    </source>
</evidence>
<keyword evidence="2" id="KW-0238">DNA-binding</keyword>
<dbReference type="Gene3D" id="3.40.50.2300">
    <property type="match status" value="2"/>
</dbReference>
<evidence type="ECO:0000256" key="2">
    <source>
        <dbReference type="ARBA" id="ARBA00023125"/>
    </source>
</evidence>
<dbReference type="InterPro" id="IPR010982">
    <property type="entry name" value="Lambda_DNA-bd_dom_sf"/>
</dbReference>
<dbReference type="Proteomes" id="UP000317010">
    <property type="component" value="Unassembled WGS sequence"/>
</dbReference>
<dbReference type="GO" id="GO:0003700">
    <property type="term" value="F:DNA-binding transcription factor activity"/>
    <property type="evidence" value="ECO:0007669"/>
    <property type="project" value="TreeGrafter"/>
</dbReference>
<dbReference type="SUPFAM" id="SSF47413">
    <property type="entry name" value="lambda repressor-like DNA-binding domains"/>
    <property type="match status" value="1"/>
</dbReference>
<organism evidence="5 6">
    <name type="scientific">Mucilaginibacter frigoritolerans</name>
    <dbReference type="NCBI Taxonomy" id="652788"/>
    <lineage>
        <taxon>Bacteria</taxon>
        <taxon>Pseudomonadati</taxon>
        <taxon>Bacteroidota</taxon>
        <taxon>Sphingobacteriia</taxon>
        <taxon>Sphingobacteriales</taxon>
        <taxon>Sphingobacteriaceae</taxon>
        <taxon>Mucilaginibacter</taxon>
    </lineage>
</organism>
<dbReference type="SUPFAM" id="SSF53822">
    <property type="entry name" value="Periplasmic binding protein-like I"/>
    <property type="match status" value="1"/>
</dbReference>
<dbReference type="InterPro" id="IPR000843">
    <property type="entry name" value="HTH_LacI"/>
</dbReference>
<dbReference type="CDD" id="cd06267">
    <property type="entry name" value="PBP1_LacI_sugar_binding-like"/>
    <property type="match status" value="1"/>
</dbReference>
<dbReference type="GO" id="GO:0000976">
    <property type="term" value="F:transcription cis-regulatory region binding"/>
    <property type="evidence" value="ECO:0007669"/>
    <property type="project" value="TreeGrafter"/>
</dbReference>
<dbReference type="PANTHER" id="PTHR30146:SF109">
    <property type="entry name" value="HTH-TYPE TRANSCRIPTIONAL REGULATOR GALS"/>
    <property type="match status" value="1"/>
</dbReference>
<dbReference type="SMART" id="SM00354">
    <property type="entry name" value="HTH_LACI"/>
    <property type="match status" value="1"/>
</dbReference>
<keyword evidence="3" id="KW-0804">Transcription</keyword>
<proteinExistence type="predicted"/>
<evidence type="ECO:0000313" key="6">
    <source>
        <dbReference type="Proteomes" id="UP000317010"/>
    </source>
</evidence>
<dbReference type="OrthoDB" id="9803256at2"/>
<evidence type="ECO:0000256" key="1">
    <source>
        <dbReference type="ARBA" id="ARBA00023015"/>
    </source>
</evidence>
<gene>
    <name evidence="5" type="ORF">JN11_01339</name>
</gene>